<sequence>MEKAKLAGILKKIPLFKKLSESEIDMILAMPKSYVSYSQGEMIMEAGERDDSFYILMHGEVSVWRNEEIIATVAPPNFLGEVGFIVGDPRVATVTAASDNVVAMKITSFHFKSLNSHIRECIKDKIIEGLVLRLNQTIDAARKQSSSPETSFDKLLDEKYAQGETW</sequence>
<dbReference type="InterPro" id="IPR050503">
    <property type="entry name" value="cAMP-dep_PK_reg_su-like"/>
</dbReference>
<keyword evidence="3" id="KW-1185">Reference proteome</keyword>
<dbReference type="GO" id="GO:0005829">
    <property type="term" value="C:cytosol"/>
    <property type="evidence" value="ECO:0007669"/>
    <property type="project" value="TreeGrafter"/>
</dbReference>
<dbReference type="Proteomes" id="UP001333710">
    <property type="component" value="Chromosome"/>
</dbReference>
<dbReference type="KEGG" id="pmaw:MACH26_10350"/>
<dbReference type="InterPro" id="IPR018490">
    <property type="entry name" value="cNMP-bd_dom_sf"/>
</dbReference>
<dbReference type="PROSITE" id="PS50042">
    <property type="entry name" value="CNMP_BINDING_3"/>
    <property type="match status" value="1"/>
</dbReference>
<dbReference type="EMBL" id="AP027272">
    <property type="protein sequence ID" value="BDX05514.1"/>
    <property type="molecule type" value="Genomic_DNA"/>
</dbReference>
<dbReference type="CDD" id="cd00038">
    <property type="entry name" value="CAP_ED"/>
    <property type="match status" value="1"/>
</dbReference>
<reference evidence="2" key="1">
    <citation type="submission" date="2023-01" db="EMBL/GenBank/DDBJ databases">
        <title>Complete genome sequence of Planctobacterium marinum strain Dej080120_11.</title>
        <authorList>
            <person name="Ueki S."/>
            <person name="Maruyama F."/>
        </authorList>
    </citation>
    <scope>NUCLEOTIDE SEQUENCE</scope>
    <source>
        <strain evidence="2">Dej080120_11</strain>
    </source>
</reference>
<dbReference type="PRINTS" id="PR00103">
    <property type="entry name" value="CAMPKINASE"/>
</dbReference>
<dbReference type="SMART" id="SM00100">
    <property type="entry name" value="cNMP"/>
    <property type="match status" value="1"/>
</dbReference>
<dbReference type="InterPro" id="IPR000595">
    <property type="entry name" value="cNMP-bd_dom"/>
</dbReference>
<feature type="domain" description="Cyclic nucleotide-binding" evidence="1">
    <location>
        <begin position="15"/>
        <end position="99"/>
    </location>
</feature>
<proteinExistence type="predicted"/>
<dbReference type="InterPro" id="IPR014710">
    <property type="entry name" value="RmlC-like_jellyroll"/>
</dbReference>
<accession>A0AA48HHQ5</accession>
<name>A0AA48HHQ5_9ALTE</name>
<dbReference type="RefSeq" id="WP_338291492.1">
    <property type="nucleotide sequence ID" value="NZ_AP027272.1"/>
</dbReference>
<dbReference type="Gene3D" id="2.60.120.10">
    <property type="entry name" value="Jelly Rolls"/>
    <property type="match status" value="1"/>
</dbReference>
<dbReference type="SUPFAM" id="SSF51206">
    <property type="entry name" value="cAMP-binding domain-like"/>
    <property type="match status" value="1"/>
</dbReference>
<gene>
    <name evidence="2" type="ORF">MACH26_10350</name>
</gene>
<protein>
    <recommendedName>
        <fullName evidence="1">Cyclic nucleotide-binding domain-containing protein</fullName>
    </recommendedName>
</protein>
<organism evidence="2 3">
    <name type="scientific">Planctobacterium marinum</name>
    <dbReference type="NCBI Taxonomy" id="1631968"/>
    <lineage>
        <taxon>Bacteria</taxon>
        <taxon>Pseudomonadati</taxon>
        <taxon>Pseudomonadota</taxon>
        <taxon>Gammaproteobacteria</taxon>
        <taxon>Alteromonadales</taxon>
        <taxon>Alteromonadaceae</taxon>
        <taxon>Planctobacterium</taxon>
    </lineage>
</organism>
<dbReference type="PANTHER" id="PTHR11635:SF152">
    <property type="entry name" value="CAMP-DEPENDENT PROTEIN KINASE TYPE I REGULATORY SUBUNIT-RELATED"/>
    <property type="match status" value="1"/>
</dbReference>
<evidence type="ECO:0000259" key="1">
    <source>
        <dbReference type="PROSITE" id="PS50042"/>
    </source>
</evidence>
<dbReference type="AlphaFoldDB" id="A0AA48HHQ5"/>
<dbReference type="PANTHER" id="PTHR11635">
    <property type="entry name" value="CAMP-DEPENDENT PROTEIN KINASE REGULATORY CHAIN"/>
    <property type="match status" value="1"/>
</dbReference>
<dbReference type="GO" id="GO:0005952">
    <property type="term" value="C:cAMP-dependent protein kinase complex"/>
    <property type="evidence" value="ECO:0007669"/>
    <property type="project" value="InterPro"/>
</dbReference>
<evidence type="ECO:0000313" key="2">
    <source>
        <dbReference type="EMBL" id="BDX05514.1"/>
    </source>
</evidence>
<evidence type="ECO:0000313" key="3">
    <source>
        <dbReference type="Proteomes" id="UP001333710"/>
    </source>
</evidence>
<dbReference type="Pfam" id="PF00027">
    <property type="entry name" value="cNMP_binding"/>
    <property type="match status" value="1"/>
</dbReference>